<accession>A0ABU4GS92</accession>
<dbReference type="RefSeq" id="WP_318066680.1">
    <property type="nucleotide sequence ID" value="NZ_JAWONS010000326.1"/>
</dbReference>
<evidence type="ECO:0000313" key="2">
    <source>
        <dbReference type="Proteomes" id="UP001276854"/>
    </source>
</evidence>
<dbReference type="EMBL" id="JAWONS010000326">
    <property type="protein sequence ID" value="MDW2800511.1"/>
    <property type="molecule type" value="Genomic_DNA"/>
</dbReference>
<organism evidence="1 2">
    <name type="scientific">Clostridium boliviensis</name>
    <dbReference type="NCBI Taxonomy" id="318465"/>
    <lineage>
        <taxon>Bacteria</taxon>
        <taxon>Bacillati</taxon>
        <taxon>Bacillota</taxon>
        <taxon>Clostridia</taxon>
        <taxon>Eubacteriales</taxon>
        <taxon>Clostridiaceae</taxon>
        <taxon>Clostridium</taxon>
    </lineage>
</organism>
<evidence type="ECO:0008006" key="3">
    <source>
        <dbReference type="Google" id="ProtNLM"/>
    </source>
</evidence>
<gene>
    <name evidence="1" type="ORF">RZO55_23365</name>
</gene>
<keyword evidence="2" id="KW-1185">Reference proteome</keyword>
<evidence type="ECO:0000313" key="1">
    <source>
        <dbReference type="EMBL" id="MDW2800511.1"/>
    </source>
</evidence>
<name>A0ABU4GS92_9CLOT</name>
<proteinExistence type="predicted"/>
<protein>
    <recommendedName>
        <fullName evidence="3">Molecular chaperone GrpE</fullName>
    </recommendedName>
</protein>
<comment type="caution">
    <text evidence="1">The sequence shown here is derived from an EMBL/GenBank/DDBJ whole genome shotgun (WGS) entry which is preliminary data.</text>
</comment>
<sequence length="216" mass="25333">MSNGKEQQLEIKTIKERTIEIKLSDADVERLYKKAGSASLSVSELLENFVGDLVNGTYTNGSDERAALNNWFERCYFGMFPEESFLKYLIDQDTIEEFLELYNDMRSSVDQMPVMEEEFKTGIMKRYDGSTYTWQDLVVCTAEGDMPRYSRKEEWEKEQLENIKQEKEFVSDCKEQIDDYWNDFLQSVNGQVGTLENEIEKVIKWYGDMDRVKNGV</sequence>
<dbReference type="Proteomes" id="UP001276854">
    <property type="component" value="Unassembled WGS sequence"/>
</dbReference>
<reference evidence="1 2" key="1">
    <citation type="submission" date="2023-10" db="EMBL/GenBank/DDBJ databases">
        <title>A novel Glycoside Hydrolase 43-Like Enzyme from Clostrdium boliviensis is an Endo-xylanase, and a Candidate for Xylooligosaccharides Production from Different Xylan Substrates.</title>
        <authorList>
            <person name="Alvarez M.T."/>
            <person name="Rocabado-Villegas L.R."/>
            <person name="Salas-Veizaga D.M."/>
            <person name="Linares-Pasten J.A."/>
            <person name="Gudmundsdottir E.E."/>
            <person name="Hreggvidsson G.O."/>
            <person name="Adlercreutz P."/>
            <person name="Nordberg Karlsson E."/>
        </authorList>
    </citation>
    <scope>NUCLEOTIDE SEQUENCE [LARGE SCALE GENOMIC DNA]</scope>
    <source>
        <strain evidence="1 2">E-1</strain>
    </source>
</reference>